<dbReference type="PANTHER" id="PTHR39585:SF1">
    <property type="entry name" value="FAD ASSEMBLY FACTOR SDHE"/>
    <property type="match status" value="1"/>
</dbReference>
<keyword evidence="5" id="KW-0143">Chaperone</keyword>
<evidence type="ECO:0000256" key="5">
    <source>
        <dbReference type="ARBA" id="ARBA00023186"/>
    </source>
</evidence>
<reference evidence="6" key="1">
    <citation type="journal article" date="2020" name="mSystems">
        <title>Genome- and Community-Level Interaction Insights into Carbon Utilization and Element Cycling Functions of Hydrothermarchaeota in Hydrothermal Sediment.</title>
        <authorList>
            <person name="Zhou Z."/>
            <person name="Liu Y."/>
            <person name="Xu W."/>
            <person name="Pan J."/>
            <person name="Luo Z.H."/>
            <person name="Li M."/>
        </authorList>
    </citation>
    <scope>NUCLEOTIDE SEQUENCE [LARGE SCALE GENOMIC DNA]</scope>
    <source>
        <strain evidence="6">HyVt-493</strain>
    </source>
</reference>
<accession>A0A7V2WUZ9</accession>
<dbReference type="EMBL" id="DRMS01000221">
    <property type="protein sequence ID" value="HFC92314.1"/>
    <property type="molecule type" value="Genomic_DNA"/>
</dbReference>
<comment type="caution">
    <text evidence="6">The sequence shown here is derived from an EMBL/GenBank/DDBJ whole genome shotgun (WGS) entry which is preliminary data.</text>
</comment>
<dbReference type="GO" id="GO:0006105">
    <property type="term" value="P:succinate metabolic process"/>
    <property type="evidence" value="ECO:0007669"/>
    <property type="project" value="TreeGrafter"/>
</dbReference>
<comment type="subcellular location">
    <subcellularLocation>
        <location evidence="1">Cytoplasm</location>
    </subcellularLocation>
</comment>
<dbReference type="GO" id="GO:0005737">
    <property type="term" value="C:cytoplasm"/>
    <property type="evidence" value="ECO:0007669"/>
    <property type="project" value="UniProtKB-SubCell"/>
</dbReference>
<organism evidence="6">
    <name type="scientific">Leucothrix mucor</name>
    <dbReference type="NCBI Taxonomy" id="45248"/>
    <lineage>
        <taxon>Bacteria</taxon>
        <taxon>Pseudomonadati</taxon>
        <taxon>Pseudomonadota</taxon>
        <taxon>Gammaproteobacteria</taxon>
        <taxon>Thiotrichales</taxon>
        <taxon>Thiotrichaceae</taxon>
        <taxon>Leucothrix</taxon>
    </lineage>
</organism>
<dbReference type="AlphaFoldDB" id="A0A7V2WUZ9"/>
<dbReference type="InterPro" id="IPR036714">
    <property type="entry name" value="SDH_sf"/>
</dbReference>
<protein>
    <recommendedName>
        <fullName evidence="3">FAD assembly factor SdhE</fullName>
    </recommendedName>
</protein>
<comment type="similarity">
    <text evidence="2">Belongs to the SdhE FAD assembly factor family.</text>
</comment>
<dbReference type="PANTHER" id="PTHR39585">
    <property type="entry name" value="FAD ASSEMBLY FACTOR SDHE"/>
    <property type="match status" value="1"/>
</dbReference>
<evidence type="ECO:0000256" key="2">
    <source>
        <dbReference type="ARBA" id="ARBA00008571"/>
    </source>
</evidence>
<proteinExistence type="inferred from homology"/>
<evidence type="ECO:0000256" key="1">
    <source>
        <dbReference type="ARBA" id="ARBA00004496"/>
    </source>
</evidence>
<dbReference type="Proteomes" id="UP000885750">
    <property type="component" value="Unassembled WGS sequence"/>
</dbReference>
<evidence type="ECO:0000256" key="3">
    <source>
        <dbReference type="ARBA" id="ARBA00019418"/>
    </source>
</evidence>
<dbReference type="SUPFAM" id="SSF109910">
    <property type="entry name" value="YgfY-like"/>
    <property type="match status" value="1"/>
</dbReference>
<evidence type="ECO:0000256" key="4">
    <source>
        <dbReference type="ARBA" id="ARBA00022490"/>
    </source>
</evidence>
<gene>
    <name evidence="6" type="ORF">ENJ51_05820</name>
</gene>
<sequence length="84" mass="9894">MSKISQLKWQCRRGTKELDFVLNNYLEHYYQSASQSEQSAFKQLIELEDPILYDLFLGESLVDNTVQQNLILKLVQLTCEIKPR</sequence>
<dbReference type="Gene3D" id="1.10.150.250">
    <property type="entry name" value="Flavinator of succinate dehydrogenase"/>
    <property type="match status" value="1"/>
</dbReference>
<evidence type="ECO:0000313" key="6">
    <source>
        <dbReference type="EMBL" id="HFC92314.1"/>
    </source>
</evidence>
<keyword evidence="4" id="KW-0963">Cytoplasm</keyword>
<dbReference type="Pfam" id="PF03937">
    <property type="entry name" value="Sdh5"/>
    <property type="match status" value="1"/>
</dbReference>
<dbReference type="InterPro" id="IPR005631">
    <property type="entry name" value="SDH"/>
</dbReference>
<name>A0A7V2WUZ9_LEUMU</name>
<dbReference type="InterPro" id="IPR050531">
    <property type="entry name" value="SdhE_FAD_assembly_factor"/>
</dbReference>